<accession>A0ABQ3QTQ0</accession>
<dbReference type="RefSeq" id="WP_226599371.1">
    <property type="nucleotide sequence ID" value="NZ_BNDY01000017.1"/>
</dbReference>
<feature type="region of interest" description="Disordered" evidence="1">
    <location>
        <begin position="22"/>
        <end position="62"/>
    </location>
</feature>
<feature type="compositionally biased region" description="Basic and acidic residues" evidence="1">
    <location>
        <begin position="22"/>
        <end position="42"/>
    </location>
</feature>
<evidence type="ECO:0000256" key="1">
    <source>
        <dbReference type="SAM" id="MobiDB-lite"/>
    </source>
</evidence>
<evidence type="ECO:0000313" key="3">
    <source>
        <dbReference type="Proteomes" id="UP001050808"/>
    </source>
</evidence>
<sequence length="62" mass="7115">MSVGDEYRIRARELEARAQEWKEAAERATDPEQRKRLTDKAQRVQKQSEQASRVAGQGMDPA</sequence>
<keyword evidence="3" id="KW-1185">Reference proteome</keyword>
<dbReference type="InterPro" id="IPR045961">
    <property type="entry name" value="DUF6381"/>
</dbReference>
<evidence type="ECO:0008006" key="4">
    <source>
        <dbReference type="Google" id="ProtNLM"/>
    </source>
</evidence>
<protein>
    <recommendedName>
        <fullName evidence="4">Small hydrophilic protein</fullName>
    </recommendedName>
</protein>
<evidence type="ECO:0000313" key="2">
    <source>
        <dbReference type="EMBL" id="GHI40640.1"/>
    </source>
</evidence>
<name>A0ABQ3QTQ0_9ACTN</name>
<proteinExistence type="predicted"/>
<reference evidence="2" key="1">
    <citation type="submission" date="2024-05" db="EMBL/GenBank/DDBJ databases">
        <title>Whole genome shotgun sequence of Streptomyces violascens NBRC 12920.</title>
        <authorList>
            <person name="Komaki H."/>
            <person name="Tamura T."/>
        </authorList>
    </citation>
    <scope>NUCLEOTIDE SEQUENCE</scope>
    <source>
        <strain evidence="2">NBRC 12920</strain>
    </source>
</reference>
<gene>
    <name evidence="2" type="ORF">Sviol_50480</name>
</gene>
<organism evidence="2 3">
    <name type="scientific">Streptomyces violascens</name>
    <dbReference type="NCBI Taxonomy" id="67381"/>
    <lineage>
        <taxon>Bacteria</taxon>
        <taxon>Bacillati</taxon>
        <taxon>Actinomycetota</taxon>
        <taxon>Actinomycetes</taxon>
        <taxon>Kitasatosporales</taxon>
        <taxon>Streptomycetaceae</taxon>
        <taxon>Streptomyces</taxon>
    </lineage>
</organism>
<dbReference type="Pfam" id="PF19908">
    <property type="entry name" value="DUF6381"/>
    <property type="match status" value="1"/>
</dbReference>
<dbReference type="Proteomes" id="UP001050808">
    <property type="component" value="Unassembled WGS sequence"/>
</dbReference>
<dbReference type="EMBL" id="BNDY01000017">
    <property type="protein sequence ID" value="GHI40640.1"/>
    <property type="molecule type" value="Genomic_DNA"/>
</dbReference>
<comment type="caution">
    <text evidence="2">The sequence shown here is derived from an EMBL/GenBank/DDBJ whole genome shotgun (WGS) entry which is preliminary data.</text>
</comment>